<name>W7BFG2_9LIST</name>
<dbReference type="RefSeq" id="WP_036064627.1">
    <property type="nucleotide sequence ID" value="NZ_AODD01000002.1"/>
</dbReference>
<sequence length="242" mass="26534">MRIVKQNFLTQLTTLPLLFPVNCYLVTDGDSLTLVDAGLPMSSSKILQNIAAIGLPLRHIILTHAHGDHIGALKNVTEAHPEALVMISARELQLLKDPTPRAFEAQKPIKGSYPKTFPVRVDKTIQEGDMIGSLSVIDTPGHTPGSISLFDNRTQAIIVGDLLQTQGGLAIAGDTRPLFPFPTMGTWDLETGIASTEKIMRHQPKILAVGHGRMIPEPMRLLEKVVERAKKTITFLIKKTTR</sequence>
<dbReference type="Pfam" id="PF00753">
    <property type="entry name" value="Lactamase_B"/>
    <property type="match status" value="1"/>
</dbReference>
<evidence type="ECO:0000313" key="2">
    <source>
        <dbReference type="EMBL" id="EUJ24667.1"/>
    </source>
</evidence>
<accession>W7BFG2</accession>
<dbReference type="SUPFAM" id="SSF56281">
    <property type="entry name" value="Metallo-hydrolase/oxidoreductase"/>
    <property type="match status" value="1"/>
</dbReference>
<dbReference type="STRING" id="1265819.PGRAN_02180"/>
<dbReference type="OrthoDB" id="9802248at2"/>
<dbReference type="CDD" id="cd07721">
    <property type="entry name" value="yflN-like_MBL-fold"/>
    <property type="match status" value="1"/>
</dbReference>
<evidence type="ECO:0000259" key="1">
    <source>
        <dbReference type="SMART" id="SM00849"/>
    </source>
</evidence>
<dbReference type="InterPro" id="IPR001279">
    <property type="entry name" value="Metallo-B-lactamas"/>
</dbReference>
<comment type="caution">
    <text evidence="2">The sequence shown here is derived from an EMBL/GenBank/DDBJ whole genome shotgun (WGS) entry which is preliminary data.</text>
</comment>
<feature type="domain" description="Metallo-beta-lactamase" evidence="1">
    <location>
        <begin position="20"/>
        <end position="211"/>
    </location>
</feature>
<dbReference type="Proteomes" id="UP000019253">
    <property type="component" value="Unassembled WGS sequence"/>
</dbReference>
<evidence type="ECO:0000313" key="3">
    <source>
        <dbReference type="Proteomes" id="UP000019253"/>
    </source>
</evidence>
<dbReference type="PANTHER" id="PTHR42951">
    <property type="entry name" value="METALLO-BETA-LACTAMASE DOMAIN-CONTAINING"/>
    <property type="match status" value="1"/>
</dbReference>
<dbReference type="InterPro" id="IPR036866">
    <property type="entry name" value="RibonucZ/Hydroxyglut_hydro"/>
</dbReference>
<gene>
    <name evidence="2" type="ORF">PGRAN_02180</name>
</gene>
<proteinExistence type="predicted"/>
<organism evidence="2 3">
    <name type="scientific">Listeria grandensis FSL F6-0971</name>
    <dbReference type="NCBI Taxonomy" id="1265819"/>
    <lineage>
        <taxon>Bacteria</taxon>
        <taxon>Bacillati</taxon>
        <taxon>Bacillota</taxon>
        <taxon>Bacilli</taxon>
        <taxon>Bacillales</taxon>
        <taxon>Listeriaceae</taxon>
        <taxon>Listeria</taxon>
    </lineage>
</organism>
<dbReference type="EMBL" id="AODD01000002">
    <property type="protein sequence ID" value="EUJ24667.1"/>
    <property type="molecule type" value="Genomic_DNA"/>
</dbReference>
<dbReference type="PANTHER" id="PTHR42951:SF9">
    <property type="entry name" value="METAL-DEPENDENT HYDROLASE"/>
    <property type="match status" value="1"/>
</dbReference>
<reference evidence="2 3" key="1">
    <citation type="journal article" date="2014" name="Int. J. Syst. Evol. Microbiol.">
        <title>Listeria floridensis sp. nov., Listeria aquatica sp. nov., Listeria cornellensis sp. nov., Listeria riparia sp. nov. and Listeria grandensis sp. nov., from agricultural and natural environments.</title>
        <authorList>
            <person name="den Bakker H.C."/>
            <person name="Warchocki S."/>
            <person name="Wright E.M."/>
            <person name="Allred A.F."/>
            <person name="Ahlstrom C."/>
            <person name="Manuel C.S."/>
            <person name="Stasiewicz M.J."/>
            <person name="Burrell A."/>
            <person name="Roof S."/>
            <person name="Strawn L."/>
            <person name="Fortes E.D."/>
            <person name="Nightingale K.K."/>
            <person name="Kephart D."/>
            <person name="Wiedmann M."/>
        </authorList>
    </citation>
    <scope>NUCLEOTIDE SEQUENCE [LARGE SCALE GENOMIC DNA]</scope>
    <source>
        <strain evidence="3">FSL F6-971</strain>
    </source>
</reference>
<protein>
    <recommendedName>
        <fullName evidence="1">Metallo-beta-lactamase domain-containing protein</fullName>
    </recommendedName>
</protein>
<dbReference type="SMART" id="SM00849">
    <property type="entry name" value="Lactamase_B"/>
    <property type="match status" value="1"/>
</dbReference>
<dbReference type="Gene3D" id="3.60.15.10">
    <property type="entry name" value="Ribonuclease Z/Hydroxyacylglutathione hydrolase-like"/>
    <property type="match status" value="1"/>
</dbReference>
<dbReference type="PATRIC" id="fig|1265819.5.peg.436"/>
<keyword evidence="3" id="KW-1185">Reference proteome</keyword>
<dbReference type="AlphaFoldDB" id="W7BFG2"/>
<dbReference type="InterPro" id="IPR050855">
    <property type="entry name" value="NDM-1-like"/>
</dbReference>